<protein>
    <submittedName>
        <fullName evidence="2">Uncharacterized protein</fullName>
    </submittedName>
</protein>
<proteinExistence type="predicted"/>
<gene>
    <name evidence="2" type="ORF">LCGC14_0376240</name>
</gene>
<dbReference type="EMBL" id="LAZR01000302">
    <property type="protein sequence ID" value="KKN75916.1"/>
    <property type="molecule type" value="Genomic_DNA"/>
</dbReference>
<keyword evidence="1" id="KW-1133">Transmembrane helix</keyword>
<sequence length="80" mass="8901">MRDLMIILGTIAIVVVLTMLLYFLSGCALVATKDIFYVRIGSQEIDSCAGWTDPNGISWFYFTKQKAKIELDPLKIGGLL</sequence>
<evidence type="ECO:0000313" key="2">
    <source>
        <dbReference type="EMBL" id="KKN75916.1"/>
    </source>
</evidence>
<name>A0A0F9VR26_9ZZZZ</name>
<accession>A0A0F9VR26</accession>
<dbReference type="PROSITE" id="PS51257">
    <property type="entry name" value="PROKAR_LIPOPROTEIN"/>
    <property type="match status" value="1"/>
</dbReference>
<keyword evidence="1" id="KW-0812">Transmembrane</keyword>
<evidence type="ECO:0000256" key="1">
    <source>
        <dbReference type="SAM" id="Phobius"/>
    </source>
</evidence>
<keyword evidence="1" id="KW-0472">Membrane</keyword>
<organism evidence="2">
    <name type="scientific">marine sediment metagenome</name>
    <dbReference type="NCBI Taxonomy" id="412755"/>
    <lineage>
        <taxon>unclassified sequences</taxon>
        <taxon>metagenomes</taxon>
        <taxon>ecological metagenomes</taxon>
    </lineage>
</organism>
<reference evidence="2" key="1">
    <citation type="journal article" date="2015" name="Nature">
        <title>Complex archaea that bridge the gap between prokaryotes and eukaryotes.</title>
        <authorList>
            <person name="Spang A."/>
            <person name="Saw J.H."/>
            <person name="Jorgensen S.L."/>
            <person name="Zaremba-Niedzwiedzka K."/>
            <person name="Martijn J."/>
            <person name="Lind A.E."/>
            <person name="van Eijk R."/>
            <person name="Schleper C."/>
            <person name="Guy L."/>
            <person name="Ettema T.J."/>
        </authorList>
    </citation>
    <scope>NUCLEOTIDE SEQUENCE</scope>
</reference>
<dbReference type="AlphaFoldDB" id="A0A0F9VR26"/>
<comment type="caution">
    <text evidence="2">The sequence shown here is derived from an EMBL/GenBank/DDBJ whole genome shotgun (WGS) entry which is preliminary data.</text>
</comment>
<feature type="transmembrane region" description="Helical" evidence="1">
    <location>
        <begin position="6"/>
        <end position="31"/>
    </location>
</feature>